<dbReference type="InterPro" id="IPR050539">
    <property type="entry name" value="ThrE_Dicarb/AminoAcid_Exp"/>
</dbReference>
<dbReference type="Pfam" id="PF12821">
    <property type="entry name" value="ThrE_2"/>
    <property type="match status" value="1"/>
</dbReference>
<dbReference type="PANTHER" id="PTHR34390">
    <property type="entry name" value="UPF0442 PROTEIN YJJB-RELATED"/>
    <property type="match status" value="1"/>
</dbReference>
<comment type="subcellular location">
    <subcellularLocation>
        <location evidence="1">Cell membrane</location>
        <topology evidence="1">Multi-pass membrane protein</topology>
    </subcellularLocation>
</comment>
<evidence type="ECO:0000256" key="3">
    <source>
        <dbReference type="ARBA" id="ARBA00022519"/>
    </source>
</evidence>
<feature type="transmembrane region" description="Helical" evidence="8">
    <location>
        <begin position="120"/>
        <end position="138"/>
    </location>
</feature>
<dbReference type="PANTHER" id="PTHR34390:SF1">
    <property type="entry name" value="SUCCINATE TRANSPORTER SUBUNIT YJJB-RELATED"/>
    <property type="match status" value="1"/>
</dbReference>
<dbReference type="EMBL" id="LSDG01000045">
    <property type="protein sequence ID" value="KXB65036.1"/>
    <property type="molecule type" value="Genomic_DNA"/>
</dbReference>
<dbReference type="Proteomes" id="UP000070442">
    <property type="component" value="Unassembled WGS sequence"/>
</dbReference>
<evidence type="ECO:0000256" key="7">
    <source>
        <dbReference type="ARBA" id="ARBA00034125"/>
    </source>
</evidence>
<dbReference type="AlphaFoldDB" id="A0A134ABF0"/>
<gene>
    <name evidence="10" type="ORF">HMPREF1863_01544</name>
</gene>
<keyword evidence="6 8" id="KW-0472">Membrane</keyword>
<dbReference type="GO" id="GO:0015744">
    <property type="term" value="P:succinate transport"/>
    <property type="evidence" value="ECO:0007669"/>
    <property type="project" value="TreeGrafter"/>
</dbReference>
<dbReference type="GO" id="GO:0005886">
    <property type="term" value="C:plasma membrane"/>
    <property type="evidence" value="ECO:0007669"/>
    <property type="project" value="UniProtKB-SubCell"/>
</dbReference>
<feature type="transmembrane region" description="Helical" evidence="8">
    <location>
        <begin position="55"/>
        <end position="74"/>
    </location>
</feature>
<dbReference type="PATRIC" id="fig|755172.3.peg.1504"/>
<evidence type="ECO:0000256" key="1">
    <source>
        <dbReference type="ARBA" id="ARBA00004651"/>
    </source>
</evidence>
<proteinExistence type="inferred from homology"/>
<feature type="transmembrane region" description="Helical" evidence="8">
    <location>
        <begin position="81"/>
        <end position="100"/>
    </location>
</feature>
<feature type="domain" description="Threonine/Serine exporter ThrE" evidence="9">
    <location>
        <begin position="11"/>
        <end position="134"/>
    </location>
</feature>
<evidence type="ECO:0000313" key="11">
    <source>
        <dbReference type="Proteomes" id="UP000070442"/>
    </source>
</evidence>
<dbReference type="InterPro" id="IPR024528">
    <property type="entry name" value="ThrE_2"/>
</dbReference>
<evidence type="ECO:0000256" key="5">
    <source>
        <dbReference type="ARBA" id="ARBA00022989"/>
    </source>
</evidence>
<reference evidence="11" key="1">
    <citation type="submission" date="2016-01" db="EMBL/GenBank/DDBJ databases">
        <authorList>
            <person name="Mitreva M."/>
            <person name="Pepin K.H."/>
            <person name="Mihindukulasuriya K.A."/>
            <person name="Fulton R."/>
            <person name="Fronick C."/>
            <person name="O'Laughlin M."/>
            <person name="Miner T."/>
            <person name="Herter B."/>
            <person name="Rosa B.A."/>
            <person name="Cordes M."/>
            <person name="Tomlinson C."/>
            <person name="Wollam A."/>
            <person name="Palsikar V.B."/>
            <person name="Mardis E.R."/>
            <person name="Wilson R.K."/>
        </authorList>
    </citation>
    <scope>NUCLEOTIDE SEQUENCE [LARGE SCALE GENOMIC DNA]</scope>
    <source>
        <strain evidence="11">DNF00729</strain>
    </source>
</reference>
<dbReference type="RefSeq" id="WP_068369176.1">
    <property type="nucleotide sequence ID" value="NZ_KQ960182.1"/>
</dbReference>
<accession>A0A134ABF0</accession>
<evidence type="ECO:0000313" key="10">
    <source>
        <dbReference type="EMBL" id="KXB65036.1"/>
    </source>
</evidence>
<evidence type="ECO:0000256" key="8">
    <source>
        <dbReference type="SAM" id="Phobius"/>
    </source>
</evidence>
<feature type="transmembrane region" description="Helical" evidence="8">
    <location>
        <begin position="6"/>
        <end position="24"/>
    </location>
</feature>
<evidence type="ECO:0000256" key="6">
    <source>
        <dbReference type="ARBA" id="ARBA00023136"/>
    </source>
</evidence>
<comment type="caution">
    <text evidence="10">The sequence shown here is derived from an EMBL/GenBank/DDBJ whole genome shotgun (WGS) entry which is preliminary data.</text>
</comment>
<dbReference type="STRING" id="755172.HMPREF1863_01544"/>
<comment type="similarity">
    <text evidence="7">Belongs to the ThrE exporter (TC 2.A.79) family.</text>
</comment>
<keyword evidence="2" id="KW-1003">Cell membrane</keyword>
<evidence type="ECO:0000259" key="9">
    <source>
        <dbReference type="Pfam" id="PF12821"/>
    </source>
</evidence>
<keyword evidence="5 8" id="KW-1133">Transmembrane helix</keyword>
<keyword evidence="4 8" id="KW-0812">Transmembrane</keyword>
<organism evidence="10 11">
    <name type="scientific">Aedoeadaptatus coxii</name>
    <dbReference type="NCBI Taxonomy" id="755172"/>
    <lineage>
        <taxon>Bacteria</taxon>
        <taxon>Bacillati</taxon>
        <taxon>Bacillota</taxon>
        <taxon>Tissierellia</taxon>
        <taxon>Tissierellales</taxon>
        <taxon>Peptoniphilaceae</taxon>
        <taxon>Aedoeadaptatus</taxon>
    </lineage>
</organism>
<evidence type="ECO:0000256" key="4">
    <source>
        <dbReference type="ARBA" id="ARBA00022692"/>
    </source>
</evidence>
<keyword evidence="3" id="KW-0997">Cell inner membrane</keyword>
<keyword evidence="11" id="KW-1185">Reference proteome</keyword>
<name>A0A134ABF0_9FIRM</name>
<sequence>MTLTKALIMFCVSFCGALGYAIPVEAPKRSLLSSCLSGAISYLLYLKIIDLDGNAFFGAFLAAFLIGILGELFSRYYKMPATIFIMPPLIILVPGGGMYYTMSYLIQDNMDMFLREAVNTFSIAIALSLGIVASGMFSKSLRAFRRRSIHKGQPRLDHWRDSM</sequence>
<evidence type="ECO:0000256" key="2">
    <source>
        <dbReference type="ARBA" id="ARBA00022475"/>
    </source>
</evidence>
<protein>
    <recommendedName>
        <fullName evidence="9">Threonine/Serine exporter ThrE domain-containing protein</fullName>
    </recommendedName>
</protein>